<evidence type="ECO:0000256" key="3">
    <source>
        <dbReference type="SAM" id="SignalP"/>
    </source>
</evidence>
<evidence type="ECO:0000256" key="1">
    <source>
        <dbReference type="SAM" id="Coils"/>
    </source>
</evidence>
<protein>
    <recommendedName>
        <fullName evidence="4">ARB-07466-like C-terminal domain-containing protein</fullName>
    </recommendedName>
</protein>
<feature type="chain" id="PRO_5030741121" description="ARB-07466-like C-terminal domain-containing protein" evidence="3">
    <location>
        <begin position="42"/>
        <end position="339"/>
    </location>
</feature>
<feature type="coiled-coil region" evidence="1">
    <location>
        <begin position="49"/>
        <end position="97"/>
    </location>
</feature>
<accession>A0A7W3LQI7</accession>
<proteinExistence type="predicted"/>
<feature type="domain" description="ARB-07466-like C-terminal" evidence="4">
    <location>
        <begin position="224"/>
        <end position="331"/>
    </location>
</feature>
<dbReference type="InterPro" id="IPR058593">
    <property type="entry name" value="ARB_07466-like_C"/>
</dbReference>
<dbReference type="Pfam" id="PF26571">
    <property type="entry name" value="VldE"/>
    <property type="match status" value="1"/>
</dbReference>
<gene>
    <name evidence="5" type="ORF">HNR61_004060</name>
</gene>
<organism evidence="5 6">
    <name type="scientific">Actinomadura namibiensis</name>
    <dbReference type="NCBI Taxonomy" id="182080"/>
    <lineage>
        <taxon>Bacteria</taxon>
        <taxon>Bacillati</taxon>
        <taxon>Actinomycetota</taxon>
        <taxon>Actinomycetes</taxon>
        <taxon>Streptosporangiales</taxon>
        <taxon>Thermomonosporaceae</taxon>
        <taxon>Actinomadura</taxon>
    </lineage>
</organism>
<feature type="signal peptide" evidence="3">
    <location>
        <begin position="1"/>
        <end position="41"/>
    </location>
</feature>
<dbReference type="AlphaFoldDB" id="A0A7W3LQI7"/>
<reference evidence="5 6" key="1">
    <citation type="submission" date="2020-08" db="EMBL/GenBank/DDBJ databases">
        <title>Genomic Encyclopedia of Type Strains, Phase IV (KMG-IV): sequencing the most valuable type-strain genomes for metagenomic binning, comparative biology and taxonomic classification.</title>
        <authorList>
            <person name="Goeker M."/>
        </authorList>
    </citation>
    <scope>NUCLEOTIDE SEQUENCE [LARGE SCALE GENOMIC DNA]</scope>
    <source>
        <strain evidence="5 6">DSM 44197</strain>
    </source>
</reference>
<evidence type="ECO:0000313" key="6">
    <source>
        <dbReference type="Proteomes" id="UP000572680"/>
    </source>
</evidence>
<dbReference type="RefSeq" id="WP_312897992.1">
    <property type="nucleotide sequence ID" value="NZ_BAAALP010000032.1"/>
</dbReference>
<keyword evidence="3" id="KW-0732">Signal</keyword>
<comment type="caution">
    <text evidence="5">The sequence shown here is derived from an EMBL/GenBank/DDBJ whole genome shotgun (WGS) entry which is preliminary data.</text>
</comment>
<name>A0A7W3LQI7_ACTNM</name>
<dbReference type="Proteomes" id="UP000572680">
    <property type="component" value="Unassembled WGS sequence"/>
</dbReference>
<feature type="region of interest" description="Disordered" evidence="2">
    <location>
        <begin position="191"/>
        <end position="225"/>
    </location>
</feature>
<evidence type="ECO:0000256" key="2">
    <source>
        <dbReference type="SAM" id="MobiDB-lite"/>
    </source>
</evidence>
<evidence type="ECO:0000259" key="4">
    <source>
        <dbReference type="Pfam" id="PF26571"/>
    </source>
</evidence>
<keyword evidence="1" id="KW-0175">Coiled coil</keyword>
<evidence type="ECO:0000313" key="5">
    <source>
        <dbReference type="EMBL" id="MBA8952414.1"/>
    </source>
</evidence>
<dbReference type="EMBL" id="JACJIA010000005">
    <property type="protein sequence ID" value="MBA8952414.1"/>
    <property type="molecule type" value="Genomic_DNA"/>
</dbReference>
<keyword evidence="6" id="KW-1185">Reference proteome</keyword>
<sequence length="339" mass="36777">MAALDPSGSVRRFPRARPIRRGGAALALILAGTALFPTATAAGAPAAPKKDPKKEYAELKKRADRLSKEYRGELITLDQAKKAAERAGTDADRLAAEYERSRGDVSRMAATSYMTGSIDTIPLITAGDPRAAVRDAAVVEHMARNNGRRIESLRVLADQAKRSQEDARTKLAAVRKEIEDLESQRDRVRKLLKKYKPEAPPKKGGGSSGRPDGVSGTKSPIIGNSMTPRMRTVLVEVDGKFGPFPAVGCARPGDPQDHGSGRACDFMESTAGRMPSASATAHGDAVSQYLISNASRLGLKYIIWRQRIYDFRGSGGWRQMENRGSVTQNHYDHVHVSVL</sequence>